<dbReference type="InterPro" id="IPR051321">
    <property type="entry name" value="PHA/PHB_synthase"/>
</dbReference>
<proteinExistence type="predicted"/>
<dbReference type="PANTHER" id="PTHR36837">
    <property type="entry name" value="POLY(3-HYDROXYALKANOATE) POLYMERASE SUBUNIT PHAC"/>
    <property type="match status" value="1"/>
</dbReference>
<dbReference type="SUPFAM" id="SSF53474">
    <property type="entry name" value="alpha/beta-Hydrolases"/>
    <property type="match status" value="1"/>
</dbReference>
<organism evidence="1 2">
    <name type="scientific">Gordonia terrae</name>
    <dbReference type="NCBI Taxonomy" id="2055"/>
    <lineage>
        <taxon>Bacteria</taxon>
        <taxon>Bacillati</taxon>
        <taxon>Actinomycetota</taxon>
        <taxon>Actinomycetes</taxon>
        <taxon>Mycobacteriales</taxon>
        <taxon>Gordoniaceae</taxon>
        <taxon>Gordonia</taxon>
    </lineage>
</organism>
<gene>
    <name evidence="1" type="ORF">CYJ73_09565</name>
</gene>
<dbReference type="AlphaFoldDB" id="A0A2I1R9I6"/>
<dbReference type="InterPro" id="IPR029058">
    <property type="entry name" value="AB_hydrolase_fold"/>
</dbReference>
<sequence length="367" mass="39110">MGGFDGVATLVHLARGGEIGEWHETPHSVIAEGPHRTLRRYGADDEVVAAAGTGRRPVLLIPPLAVSTACYDLAEGLSVVQFLLAAGRVPYVLDFGDMTRADRHLGFADFFDDIVPGAVAATVADFYGTADRRESGGTSGSGRVDVLAWSIGGTISLLTAAANPHLPLASVTAVGTPLDYAKVPPYPLVKTLMRPVGTTPVKLALRALGGIPAPLVRLAYRGTAWERELKKPGYILRNADDTDALVRMKAIDRFQETMPGYPGKVSEQMWENFIMRGELAGGVLDFDGRVVDLADVAVPVALFGSHRDAIVSWAAAHHGVELLAGAPRVDFTTVETSHLGLIAGSAAVEQTWPRIEEFLSDLDPRDS</sequence>
<dbReference type="EMBL" id="PKJC01000005">
    <property type="protein sequence ID" value="PKZ65790.1"/>
    <property type="molecule type" value="Genomic_DNA"/>
</dbReference>
<protein>
    <submittedName>
        <fullName evidence="1">Hydrolase</fullName>
    </submittedName>
</protein>
<comment type="caution">
    <text evidence="1">The sequence shown here is derived from an EMBL/GenBank/DDBJ whole genome shotgun (WGS) entry which is preliminary data.</text>
</comment>
<reference evidence="1 2" key="1">
    <citation type="submission" date="2017-12" db="EMBL/GenBank/DDBJ databases">
        <title>Phylogenetic diversity of female urinary microbiome.</title>
        <authorList>
            <person name="Thomas-White K."/>
            <person name="Wolfe A.J."/>
        </authorList>
    </citation>
    <scope>NUCLEOTIDE SEQUENCE [LARGE SCALE GENOMIC DNA]</scope>
    <source>
        <strain evidence="1 2">UMB0777</strain>
    </source>
</reference>
<name>A0A2I1R9I6_9ACTN</name>
<evidence type="ECO:0000313" key="2">
    <source>
        <dbReference type="Proteomes" id="UP000234662"/>
    </source>
</evidence>
<dbReference type="Gene3D" id="3.40.50.1820">
    <property type="entry name" value="alpha/beta hydrolase"/>
    <property type="match status" value="1"/>
</dbReference>
<dbReference type="GO" id="GO:0016787">
    <property type="term" value="F:hydrolase activity"/>
    <property type="evidence" value="ECO:0007669"/>
    <property type="project" value="UniProtKB-KW"/>
</dbReference>
<accession>A0A2I1R9I6</accession>
<evidence type="ECO:0000313" key="1">
    <source>
        <dbReference type="EMBL" id="PKZ65790.1"/>
    </source>
</evidence>
<dbReference type="Proteomes" id="UP000234662">
    <property type="component" value="Unassembled WGS sequence"/>
</dbReference>
<keyword evidence="1" id="KW-0378">Hydrolase</keyword>
<dbReference type="RefSeq" id="WP_101819975.1">
    <property type="nucleotide sequence ID" value="NZ_CP096585.1"/>
</dbReference>
<dbReference type="PANTHER" id="PTHR36837:SF2">
    <property type="entry name" value="POLY(3-HYDROXYALKANOATE) POLYMERASE SUBUNIT PHAC"/>
    <property type="match status" value="1"/>
</dbReference>